<dbReference type="RefSeq" id="WP_208151017.1">
    <property type="nucleotide sequence ID" value="NZ_JAGETV010000041.1"/>
</dbReference>
<dbReference type="Gene3D" id="1.10.101.10">
    <property type="entry name" value="PGBD-like superfamily/PGBD"/>
    <property type="match status" value="1"/>
</dbReference>
<evidence type="ECO:0000313" key="2">
    <source>
        <dbReference type="Proteomes" id="UP000664835"/>
    </source>
</evidence>
<evidence type="ECO:0000313" key="1">
    <source>
        <dbReference type="EMBL" id="MBO1928405.1"/>
    </source>
</evidence>
<keyword evidence="2" id="KW-1185">Reference proteome</keyword>
<dbReference type="Proteomes" id="UP000664835">
    <property type="component" value="Unassembled WGS sequence"/>
</dbReference>
<dbReference type="InterPro" id="IPR036366">
    <property type="entry name" value="PGBDSf"/>
</dbReference>
<dbReference type="InterPro" id="IPR036365">
    <property type="entry name" value="PGBD-like_sf"/>
</dbReference>
<reference evidence="1 2" key="1">
    <citation type="submission" date="2021-03" db="EMBL/GenBank/DDBJ databases">
        <title>Thiomicrorhabdus sp.nov.,novel sulfur-oxidizing bacteria isolated from coastal sediment.</title>
        <authorList>
            <person name="Liu X."/>
        </authorList>
    </citation>
    <scope>NUCLEOTIDE SEQUENCE [LARGE SCALE GENOMIC DNA]</scope>
    <source>
        <strain evidence="1 2">6S2-11</strain>
    </source>
</reference>
<protein>
    <recommendedName>
        <fullName evidence="3">Peptidoglycan binding-like domain-containing protein</fullName>
    </recommendedName>
</protein>
<dbReference type="EMBL" id="JAGETV010000041">
    <property type="protein sequence ID" value="MBO1928405.1"/>
    <property type="molecule type" value="Genomic_DNA"/>
</dbReference>
<gene>
    <name evidence="1" type="ORF">J3998_12560</name>
</gene>
<name>A0ABS3Q9B5_9GAMM</name>
<comment type="caution">
    <text evidence="1">The sequence shown here is derived from an EMBL/GenBank/DDBJ whole genome shotgun (WGS) entry which is preliminary data.</text>
</comment>
<accession>A0ABS3Q9B5</accession>
<sequence length="387" mass="43804">MKVFKLTALSMAVIATSGCVPMLTDVPEPEQKSEITSPADIDLLIEKAKAEERQRILDEQRRQQQQAEVFAVLKEQNSPESEEIKFDDNSIVGNVDGIVFKACYETLVIPAKFRVEKQKVLVEPESTHEEVEPALYRNIEKKIELAPEQKVVDKVIPAQYKTVSEQVVVTPARERWVSVPAEYAIKEVTIKVRDGYEEWQPCYRTSAGSKLVNGEYQCLVKVPDEYKTLKQKTLVKAKTVKRETIPAETKTVTRTVLVKPEEVTYKTIPAKYKTVMTKEQITQAKSMQVTQAAKYETVETRVEIAPAAKAERKTVCKQDRSEALVKRIQIVLEKEGYLKPSPPNDLEVIDGLWGPNTSATLTRYQRDKGLAEGAITFEVLRQMGIMK</sequence>
<evidence type="ECO:0008006" key="3">
    <source>
        <dbReference type="Google" id="ProtNLM"/>
    </source>
</evidence>
<organism evidence="1 2">
    <name type="scientific">Thiomicrorhabdus marina</name>
    <dbReference type="NCBI Taxonomy" id="2818442"/>
    <lineage>
        <taxon>Bacteria</taxon>
        <taxon>Pseudomonadati</taxon>
        <taxon>Pseudomonadota</taxon>
        <taxon>Gammaproteobacteria</taxon>
        <taxon>Thiotrichales</taxon>
        <taxon>Piscirickettsiaceae</taxon>
        <taxon>Thiomicrorhabdus</taxon>
    </lineage>
</organism>
<dbReference type="PROSITE" id="PS51257">
    <property type="entry name" value="PROKAR_LIPOPROTEIN"/>
    <property type="match status" value="1"/>
</dbReference>
<proteinExistence type="predicted"/>
<dbReference type="SUPFAM" id="SSF47090">
    <property type="entry name" value="PGBD-like"/>
    <property type="match status" value="1"/>
</dbReference>